<dbReference type="GO" id="GO:0007267">
    <property type="term" value="P:cell-cell signaling"/>
    <property type="evidence" value="ECO:0007669"/>
    <property type="project" value="InterPro"/>
</dbReference>
<protein>
    <recommendedName>
        <fullName evidence="9">Hint domain-containing protein</fullName>
    </recommendedName>
</protein>
<dbReference type="InterPro" id="IPR015943">
    <property type="entry name" value="WD40/YVTN_repeat-like_dom_sf"/>
</dbReference>
<feature type="repeat" description="WD" evidence="7">
    <location>
        <begin position="713"/>
        <end position="746"/>
    </location>
</feature>
<evidence type="ECO:0000256" key="4">
    <source>
        <dbReference type="ARBA" id="ARBA00022574"/>
    </source>
</evidence>
<comment type="subcellular location">
    <subcellularLocation>
        <location evidence="1">Cytoplasm</location>
    </subcellularLocation>
</comment>
<organism evidence="10 11">
    <name type="scientific">Rotaria magnacalcarata</name>
    <dbReference type="NCBI Taxonomy" id="392030"/>
    <lineage>
        <taxon>Eukaryota</taxon>
        <taxon>Metazoa</taxon>
        <taxon>Spiralia</taxon>
        <taxon>Gnathifera</taxon>
        <taxon>Rotifera</taxon>
        <taxon>Eurotatoria</taxon>
        <taxon>Bdelloidea</taxon>
        <taxon>Philodinida</taxon>
        <taxon>Philodinidae</taxon>
        <taxon>Rotaria</taxon>
    </lineage>
</organism>
<dbReference type="Pfam" id="PF01079">
    <property type="entry name" value="Hint"/>
    <property type="match status" value="1"/>
</dbReference>
<feature type="chain" id="PRO_5035851412" description="Hint domain-containing protein" evidence="8">
    <location>
        <begin position="24"/>
        <end position="870"/>
    </location>
</feature>
<dbReference type="InterPro" id="IPR036844">
    <property type="entry name" value="Hint_dom_sf"/>
</dbReference>
<dbReference type="Pfam" id="PF00400">
    <property type="entry name" value="WD40"/>
    <property type="match status" value="2"/>
</dbReference>
<dbReference type="Gene3D" id="2.130.10.10">
    <property type="entry name" value="YVTN repeat-like/Quinoprotein amine dehydrogenase"/>
    <property type="match status" value="2"/>
</dbReference>
<dbReference type="GO" id="GO:0048731">
    <property type="term" value="P:system development"/>
    <property type="evidence" value="ECO:0007669"/>
    <property type="project" value="UniProtKB-ARBA"/>
</dbReference>
<dbReference type="GO" id="GO:0045503">
    <property type="term" value="F:dynein light chain binding"/>
    <property type="evidence" value="ECO:0007669"/>
    <property type="project" value="TreeGrafter"/>
</dbReference>
<dbReference type="PROSITE" id="PS50082">
    <property type="entry name" value="WD_REPEATS_2"/>
    <property type="match status" value="1"/>
</dbReference>
<dbReference type="PANTHER" id="PTHR12442">
    <property type="entry name" value="DYNEIN INTERMEDIATE CHAIN"/>
    <property type="match status" value="1"/>
</dbReference>
<dbReference type="PANTHER" id="PTHR12442:SF26">
    <property type="entry name" value="CYTOPLASMIC DYNEIN 2 INTERMEDIATE CHAIN 2"/>
    <property type="match status" value="1"/>
</dbReference>
<dbReference type="InterPro" id="IPR001680">
    <property type="entry name" value="WD40_rpt"/>
</dbReference>
<dbReference type="GO" id="GO:0005868">
    <property type="term" value="C:cytoplasmic dynein complex"/>
    <property type="evidence" value="ECO:0007669"/>
    <property type="project" value="TreeGrafter"/>
</dbReference>
<dbReference type="SUPFAM" id="SSF50978">
    <property type="entry name" value="WD40 repeat-like"/>
    <property type="match status" value="1"/>
</dbReference>
<evidence type="ECO:0000313" key="10">
    <source>
        <dbReference type="EMBL" id="CAF3881627.1"/>
    </source>
</evidence>
<feature type="domain" description="Hint" evidence="9">
    <location>
        <begin position="112"/>
        <end position="210"/>
    </location>
</feature>
<dbReference type="InterPro" id="IPR003587">
    <property type="entry name" value="Hint_dom_N"/>
</dbReference>
<dbReference type="EMBL" id="CAJOBI010001443">
    <property type="protein sequence ID" value="CAF3881627.1"/>
    <property type="molecule type" value="Genomic_DNA"/>
</dbReference>
<dbReference type="GO" id="GO:0016540">
    <property type="term" value="P:protein autoprocessing"/>
    <property type="evidence" value="ECO:0007669"/>
    <property type="project" value="InterPro"/>
</dbReference>
<proteinExistence type="predicted"/>
<keyword evidence="5 8" id="KW-0732">Signal</keyword>
<dbReference type="InterPro" id="IPR050687">
    <property type="entry name" value="Dynein_IC"/>
</dbReference>
<accession>A0A8S2L2N0</accession>
<dbReference type="GO" id="GO:0045504">
    <property type="term" value="F:dynein heavy chain binding"/>
    <property type="evidence" value="ECO:0007669"/>
    <property type="project" value="TreeGrafter"/>
</dbReference>
<dbReference type="Gene3D" id="2.170.16.10">
    <property type="entry name" value="Hedgehog/Intein (Hint) domain"/>
    <property type="match status" value="1"/>
</dbReference>
<dbReference type="AlphaFoldDB" id="A0A8S2L2N0"/>
<dbReference type="SMART" id="SM00306">
    <property type="entry name" value="HintN"/>
    <property type="match status" value="1"/>
</dbReference>
<dbReference type="PRINTS" id="PR00632">
    <property type="entry name" value="SONICHHOG"/>
</dbReference>
<dbReference type="GO" id="GO:0042073">
    <property type="term" value="P:intraciliary transport"/>
    <property type="evidence" value="ECO:0007669"/>
    <property type="project" value="TreeGrafter"/>
</dbReference>
<dbReference type="InterPro" id="IPR001657">
    <property type="entry name" value="Hedgehog"/>
</dbReference>
<evidence type="ECO:0000256" key="7">
    <source>
        <dbReference type="PROSITE-ProRule" id="PRU00221"/>
    </source>
</evidence>
<comment type="caution">
    <text evidence="10">The sequence shown here is derived from an EMBL/GenBank/DDBJ whole genome shotgun (WGS) entry which is preliminary data.</text>
</comment>
<name>A0A8S2L2N0_9BILA</name>
<dbReference type="Proteomes" id="UP000676336">
    <property type="component" value="Unassembled WGS sequence"/>
</dbReference>
<evidence type="ECO:0000256" key="6">
    <source>
        <dbReference type="ARBA" id="ARBA00022737"/>
    </source>
</evidence>
<dbReference type="InterPro" id="IPR006141">
    <property type="entry name" value="Intein_N"/>
</dbReference>
<keyword evidence="3" id="KW-0963">Cytoplasm</keyword>
<feature type="signal peptide" evidence="8">
    <location>
        <begin position="1"/>
        <end position="23"/>
    </location>
</feature>
<dbReference type="GO" id="GO:0016539">
    <property type="term" value="P:intein-mediated protein splicing"/>
    <property type="evidence" value="ECO:0007669"/>
    <property type="project" value="InterPro"/>
</dbReference>
<keyword evidence="6" id="KW-0677">Repeat</keyword>
<dbReference type="GO" id="GO:0097014">
    <property type="term" value="C:ciliary plasm"/>
    <property type="evidence" value="ECO:0007669"/>
    <property type="project" value="TreeGrafter"/>
</dbReference>
<dbReference type="InterPro" id="IPR036322">
    <property type="entry name" value="WD40_repeat_dom_sf"/>
</dbReference>
<dbReference type="SUPFAM" id="SSF51294">
    <property type="entry name" value="Hedgehog/intein (Hint) domain"/>
    <property type="match status" value="1"/>
</dbReference>
<evidence type="ECO:0000256" key="3">
    <source>
        <dbReference type="ARBA" id="ARBA00022490"/>
    </source>
</evidence>
<evidence type="ECO:0000313" key="11">
    <source>
        <dbReference type="Proteomes" id="UP000676336"/>
    </source>
</evidence>
<dbReference type="InterPro" id="IPR001767">
    <property type="entry name" value="Hedgehog_Hint"/>
</dbReference>
<evidence type="ECO:0000259" key="9">
    <source>
        <dbReference type="SMART" id="SM00306"/>
    </source>
</evidence>
<evidence type="ECO:0000256" key="5">
    <source>
        <dbReference type="ARBA" id="ARBA00022729"/>
    </source>
</evidence>
<evidence type="ECO:0000256" key="1">
    <source>
        <dbReference type="ARBA" id="ARBA00004496"/>
    </source>
</evidence>
<sequence length="870" mass="97713">MMSSRRVLYLTLFFLSRFDLIKSSTANCPVEATILSCVAIDAVGLVQATKGNIRVFCTMAERFMECVKTKTRGCVGEEFVRGSLSELIELSQKCCVNKDEKMSEECPFFSRPQCFSLNDTAKTPNGDEISIENLKIGEKVLAIDHNDQIISTEVVAILHYEKNLPALFYTFTTDSGHQLSLTPEHLVYIGNQKYIQARYIDSNEHQLFIAGRNGQLKSSRILSIDVQIKRGYATPITQHGTLLVNNVSSSCYASIYHHSIGHLAMAPLRWAHQAKQIFGLINTSETNENGIHWYPKALNNLVHTNLSFTFFTKRTDKCDIKYYKDTLLRYGTTDLAFRTRVDVTNHMPYVVKVTTSIMVVGMSRSNRDEIDSELNRKPVTFTDETLPVISCKEIVQKDPVFCKCTSIKYKEREVQADIEEKPADDHVEIDISRFNKFLGRVEPIVSYYLDDNLERPNVLRHIKMRYTGDETAQELFTLSYPDILIDKEIQVTSLSWSANSSSIVVGYGSTSHEGLCMHKGAVCSWNIERYKINPNKPDITIETSTCVTTLACHPERPGIVAAGLYNGEILVWDFREQDSLIARILERQDLHRDSVTSLQWIREPKLSKKKFILVSTSQDGKILLWNPLPSKSNLKLTDAYFVAIKGGNSRSVGKPMGVTSVTFNNEDSETFIFGCDSGFLYKGSLNSVSSVQSREEGLADMSIHPKNPVTMAYQSHDSPIYSVRFSPFNRHLFLTSAHDGQLRLYSQLFANFGRCFAPAQGAIFTCRWSPSRPLVLAAGSEHGGTLIYDLEPHEGTPDSLLLSIPVQELPSSDKRSSINALEFNHKTPNILACGDSAGAVIIWKLAERFTAAQNDEIENLRILANSFGDS</sequence>
<evidence type="ECO:0000256" key="8">
    <source>
        <dbReference type="SAM" id="SignalP"/>
    </source>
</evidence>
<dbReference type="PROSITE" id="PS50817">
    <property type="entry name" value="INTEIN_N_TER"/>
    <property type="match status" value="1"/>
</dbReference>
<evidence type="ECO:0000256" key="2">
    <source>
        <dbReference type="ARBA" id="ARBA00022473"/>
    </source>
</evidence>
<reference evidence="10" key="1">
    <citation type="submission" date="2021-02" db="EMBL/GenBank/DDBJ databases">
        <authorList>
            <person name="Nowell W R."/>
        </authorList>
    </citation>
    <scope>NUCLEOTIDE SEQUENCE</scope>
</reference>
<dbReference type="CDD" id="cd00081">
    <property type="entry name" value="Hint"/>
    <property type="match status" value="1"/>
</dbReference>
<gene>
    <name evidence="10" type="ORF">SMN809_LOCUS5640</name>
</gene>
<dbReference type="SMART" id="SM00320">
    <property type="entry name" value="WD40"/>
    <property type="match status" value="5"/>
</dbReference>
<keyword evidence="4 7" id="KW-0853">WD repeat</keyword>
<keyword evidence="2" id="KW-0217">Developmental protein</keyword>